<dbReference type="STRING" id="1314785.A0A165CUB3"/>
<dbReference type="EMBL" id="KV427644">
    <property type="protein sequence ID" value="KZT03447.1"/>
    <property type="molecule type" value="Genomic_DNA"/>
</dbReference>
<dbReference type="InterPro" id="IPR052980">
    <property type="entry name" value="Crinkler_effector"/>
</dbReference>
<name>A0A165CUB3_9APHY</name>
<dbReference type="InParanoid" id="A0A165CUB3"/>
<protein>
    <submittedName>
        <fullName evidence="1">Uncharacterized protein</fullName>
    </submittedName>
</protein>
<proteinExistence type="predicted"/>
<dbReference type="OrthoDB" id="19861at2759"/>
<organism evidence="1 2">
    <name type="scientific">Laetiporus sulphureus 93-53</name>
    <dbReference type="NCBI Taxonomy" id="1314785"/>
    <lineage>
        <taxon>Eukaryota</taxon>
        <taxon>Fungi</taxon>
        <taxon>Dikarya</taxon>
        <taxon>Basidiomycota</taxon>
        <taxon>Agaricomycotina</taxon>
        <taxon>Agaricomycetes</taxon>
        <taxon>Polyporales</taxon>
        <taxon>Laetiporus</taxon>
    </lineage>
</organism>
<dbReference type="Proteomes" id="UP000076871">
    <property type="component" value="Unassembled WGS sequence"/>
</dbReference>
<dbReference type="PANTHER" id="PTHR33129">
    <property type="entry name" value="PROTEIN KINASE DOMAIN-CONTAINING PROTEIN-RELATED"/>
    <property type="match status" value="1"/>
</dbReference>
<sequence>MSLGQGGFYGCRSLFREAGRIDLGSDFIHDINNPPLRVLTLPELSVKPQAMLVREEYEEALQHVDLRYASHPSGGVLITGHPGIGKSLFLQYVLVMRILQGEPILYQHQPDCVYLFHGKGVFRLPTDRLEAVSRAAQLEQFSDAFALVDVSGELEEPAKNLLSQRSPFFLIAAVPPRTGERPWMRMRNMKRFVMKPWSWVEIFIGNTLQRRQLSEAVLFDIFTKFGPVPRVCYQFAEGPLLDEDMEDRNKRVLALCEIVRSAYPINVPQLMDHQDFDEVFLLRPHDSDRRQEIYDVISPHIGRLIMDLHIQRPNGSSIPTKLYDLLHDGGQSPDLAAAVLFERFLCHSGNTWIEGRKIQERDKIRYSFGEGVIAGSATTMMQYVLEFARRFDAFTSMSPDSGEILWLPNSPAFNAFFVCLSSRYDGGYDDEYGIVPETPREFSTTILIATLARQHRIPTRALEDLASRFPEDRQPTTDRPWSVVFVVPERRNLECWVDSELWADKLKVALCRMVVTDDHLKKKL</sequence>
<accession>A0A165CUB3</accession>
<keyword evidence="2" id="KW-1185">Reference proteome</keyword>
<dbReference type="GeneID" id="63830042"/>
<gene>
    <name evidence="1" type="ORF">LAESUDRAFT_762019</name>
</gene>
<reference evidence="1 2" key="1">
    <citation type="journal article" date="2016" name="Mol. Biol. Evol.">
        <title>Comparative Genomics of Early-Diverging Mushroom-Forming Fungi Provides Insights into the Origins of Lignocellulose Decay Capabilities.</title>
        <authorList>
            <person name="Nagy L.G."/>
            <person name="Riley R."/>
            <person name="Tritt A."/>
            <person name="Adam C."/>
            <person name="Daum C."/>
            <person name="Floudas D."/>
            <person name="Sun H."/>
            <person name="Yadav J.S."/>
            <person name="Pangilinan J."/>
            <person name="Larsson K.H."/>
            <person name="Matsuura K."/>
            <person name="Barry K."/>
            <person name="Labutti K."/>
            <person name="Kuo R."/>
            <person name="Ohm R.A."/>
            <person name="Bhattacharya S.S."/>
            <person name="Shirouzu T."/>
            <person name="Yoshinaga Y."/>
            <person name="Martin F.M."/>
            <person name="Grigoriev I.V."/>
            <person name="Hibbett D.S."/>
        </authorList>
    </citation>
    <scope>NUCLEOTIDE SEQUENCE [LARGE SCALE GENOMIC DNA]</scope>
    <source>
        <strain evidence="1 2">93-53</strain>
    </source>
</reference>
<dbReference type="PANTHER" id="PTHR33129:SF1">
    <property type="entry name" value="ATP-BINDING PROTEIN"/>
    <property type="match status" value="1"/>
</dbReference>
<evidence type="ECO:0000313" key="1">
    <source>
        <dbReference type="EMBL" id="KZT03447.1"/>
    </source>
</evidence>
<dbReference type="RefSeq" id="XP_040761187.1">
    <property type="nucleotide sequence ID" value="XM_040913014.1"/>
</dbReference>
<evidence type="ECO:0000313" key="2">
    <source>
        <dbReference type="Proteomes" id="UP000076871"/>
    </source>
</evidence>
<dbReference type="AlphaFoldDB" id="A0A165CUB3"/>